<reference evidence="1 2" key="1">
    <citation type="submission" date="2020-05" db="EMBL/GenBank/DDBJ databases">
        <title>Vigna angularis (adzuki bean) Var. LongXiaoDou No. 4 denovo assembly.</title>
        <authorList>
            <person name="Xiang H."/>
        </authorList>
    </citation>
    <scope>NUCLEOTIDE SEQUENCE [LARGE SCALE GENOMIC DNA]</scope>
    <source>
        <tissue evidence="1">Leaf</tissue>
    </source>
</reference>
<comment type="caution">
    <text evidence="1">The sequence shown here is derived from an EMBL/GenBank/DDBJ whole genome shotgun (WGS) entry which is preliminary data.</text>
</comment>
<protein>
    <submittedName>
        <fullName evidence="1">Uncharacterized protein</fullName>
    </submittedName>
</protein>
<proteinExistence type="predicted"/>
<name>A0A8T0JYX9_PHAAN</name>
<dbReference type="Proteomes" id="UP000743370">
    <property type="component" value="Unassembled WGS sequence"/>
</dbReference>
<dbReference type="AlphaFoldDB" id="A0A8T0JYX9"/>
<organism evidence="1 2">
    <name type="scientific">Phaseolus angularis</name>
    <name type="common">Azuki bean</name>
    <name type="synonym">Vigna angularis</name>
    <dbReference type="NCBI Taxonomy" id="3914"/>
    <lineage>
        <taxon>Eukaryota</taxon>
        <taxon>Viridiplantae</taxon>
        <taxon>Streptophyta</taxon>
        <taxon>Embryophyta</taxon>
        <taxon>Tracheophyta</taxon>
        <taxon>Spermatophyta</taxon>
        <taxon>Magnoliopsida</taxon>
        <taxon>eudicotyledons</taxon>
        <taxon>Gunneridae</taxon>
        <taxon>Pentapetalae</taxon>
        <taxon>rosids</taxon>
        <taxon>fabids</taxon>
        <taxon>Fabales</taxon>
        <taxon>Fabaceae</taxon>
        <taxon>Papilionoideae</taxon>
        <taxon>50 kb inversion clade</taxon>
        <taxon>NPAAA clade</taxon>
        <taxon>indigoferoid/millettioid clade</taxon>
        <taxon>Phaseoleae</taxon>
        <taxon>Vigna</taxon>
    </lineage>
</organism>
<sequence length="149" mass="16078">MFRMGDEGYEVDDGGLVTSEKGLRHGLGRGRCGGLKGLLYGEEDGLGRSVMSTPTRDATGDEDPMEISVIGTETWDWLVMKAEAYGFSGDLLVEYGVSVVSDPWCGNEKVENRNFGEDEVEVALSADSDFDRGAAAPLVEAGCSRSWVR</sequence>
<evidence type="ECO:0000313" key="2">
    <source>
        <dbReference type="Proteomes" id="UP000743370"/>
    </source>
</evidence>
<gene>
    <name evidence="1" type="ORF">HKW66_Vig0147330</name>
</gene>
<evidence type="ECO:0000313" key="1">
    <source>
        <dbReference type="EMBL" id="KAG2384503.1"/>
    </source>
</evidence>
<dbReference type="EMBL" id="JABFOF010000008">
    <property type="protein sequence ID" value="KAG2384503.1"/>
    <property type="molecule type" value="Genomic_DNA"/>
</dbReference>
<accession>A0A8T0JYX9</accession>